<proteinExistence type="predicted"/>
<gene>
    <name evidence="1" type="ORF">SteCoe_12245</name>
</gene>
<protein>
    <submittedName>
        <fullName evidence="1">Uncharacterized protein</fullName>
    </submittedName>
</protein>
<comment type="caution">
    <text evidence="1">The sequence shown here is derived from an EMBL/GenBank/DDBJ whole genome shotgun (WGS) entry which is preliminary data.</text>
</comment>
<reference evidence="1 2" key="1">
    <citation type="submission" date="2016-11" db="EMBL/GenBank/DDBJ databases">
        <title>The macronuclear genome of Stentor coeruleus: a giant cell with tiny introns.</title>
        <authorList>
            <person name="Slabodnick M."/>
            <person name="Ruby J.G."/>
            <person name="Reiff S.B."/>
            <person name="Swart E.C."/>
            <person name="Gosai S."/>
            <person name="Prabakaran S."/>
            <person name="Witkowska E."/>
            <person name="Larue G.E."/>
            <person name="Fisher S."/>
            <person name="Freeman R.M."/>
            <person name="Gunawardena J."/>
            <person name="Chu W."/>
            <person name="Stover N.A."/>
            <person name="Gregory B.D."/>
            <person name="Nowacki M."/>
            <person name="Derisi J."/>
            <person name="Roy S.W."/>
            <person name="Marshall W.F."/>
            <person name="Sood P."/>
        </authorList>
    </citation>
    <scope>NUCLEOTIDE SEQUENCE [LARGE SCALE GENOMIC DNA]</scope>
    <source>
        <strain evidence="1">WM001</strain>
    </source>
</reference>
<accession>A0A1R2CB89</accession>
<sequence length="88" mass="10159">MANNEQAFVRLLTSIPRFDKLGENVTSQQIMDYYSVIEGSSQSDLFMENLIMKRLASVARGQIEYNALLYRVKSIGKLIDQLYDLKYT</sequence>
<organism evidence="1 2">
    <name type="scientific">Stentor coeruleus</name>
    <dbReference type="NCBI Taxonomy" id="5963"/>
    <lineage>
        <taxon>Eukaryota</taxon>
        <taxon>Sar</taxon>
        <taxon>Alveolata</taxon>
        <taxon>Ciliophora</taxon>
        <taxon>Postciliodesmatophora</taxon>
        <taxon>Heterotrichea</taxon>
        <taxon>Heterotrichida</taxon>
        <taxon>Stentoridae</taxon>
        <taxon>Stentor</taxon>
    </lineage>
</organism>
<keyword evidence="2" id="KW-1185">Reference proteome</keyword>
<dbReference type="EMBL" id="MPUH01000211">
    <property type="protein sequence ID" value="OMJ86263.1"/>
    <property type="molecule type" value="Genomic_DNA"/>
</dbReference>
<dbReference type="AlphaFoldDB" id="A0A1R2CB89"/>
<evidence type="ECO:0000313" key="1">
    <source>
        <dbReference type="EMBL" id="OMJ86263.1"/>
    </source>
</evidence>
<dbReference type="Proteomes" id="UP000187209">
    <property type="component" value="Unassembled WGS sequence"/>
</dbReference>
<evidence type="ECO:0000313" key="2">
    <source>
        <dbReference type="Proteomes" id="UP000187209"/>
    </source>
</evidence>
<name>A0A1R2CB89_9CILI</name>